<reference evidence="2" key="2">
    <citation type="submission" date="2011-08" db="EMBL/GenBank/DDBJ databases">
        <authorList>
            <person name="Dayrat B."/>
        </authorList>
    </citation>
    <scope>NUCLEOTIDE SEQUENCE</scope>
</reference>
<dbReference type="GeneID" id="11341112"/>
<dbReference type="AlphaFoldDB" id="G8HPB6"/>
<evidence type="ECO:0000313" key="2">
    <source>
        <dbReference type="EMBL" id="AEQ93853.1"/>
    </source>
</evidence>
<dbReference type="EMBL" id="JN615140">
    <property type="protein sequence ID" value="AEQ93853.1"/>
    <property type="molecule type" value="Genomic_DNA"/>
</dbReference>
<organism evidence="2">
    <name type="scientific">Pedipes pedipes</name>
    <dbReference type="NCBI Taxonomy" id="999235"/>
    <lineage>
        <taxon>Eukaryota</taxon>
        <taxon>Metazoa</taxon>
        <taxon>Spiralia</taxon>
        <taxon>Lophotrochozoa</taxon>
        <taxon>Mollusca</taxon>
        <taxon>Gastropoda</taxon>
        <taxon>Heterobranchia</taxon>
        <taxon>Euthyneura</taxon>
        <taxon>Panpulmonata</taxon>
        <taxon>Eupulmonata</taxon>
        <taxon>Ellobiida</taxon>
        <taxon>Ellobioidea</taxon>
        <taxon>Ellobiidae</taxon>
        <taxon>Pedipes</taxon>
    </lineage>
</organism>
<feature type="signal peptide" evidence="1">
    <location>
        <begin position="1"/>
        <end position="22"/>
    </location>
</feature>
<geneLocation type="mitochondrion" evidence="2"/>
<name>G8HPB6_9EUPU</name>
<keyword evidence="1" id="KW-0732">Signal</keyword>
<dbReference type="RefSeq" id="YP_004934929.1">
    <property type="nucleotide sequence ID" value="NC_016179.1"/>
</dbReference>
<feature type="chain" id="PRO_5003510235" evidence="1">
    <location>
        <begin position="23"/>
        <end position="50"/>
    </location>
</feature>
<proteinExistence type="predicted"/>
<protein>
    <submittedName>
        <fullName evidence="2">ATP synthase subunit 8</fullName>
    </submittedName>
</protein>
<gene>
    <name evidence="2" type="primary">atp8</name>
</gene>
<accession>G8HPB6</accession>
<evidence type="ECO:0000256" key="1">
    <source>
        <dbReference type="SAM" id="SignalP"/>
    </source>
</evidence>
<reference evidence="2" key="1">
    <citation type="journal article" date="2011" name="BMC Evol. Biol.">
        <title>Ten new complete mitochondrial genomes of pulmonates (Mollusca: Gastropoda) and their impact on phylogenetic relationships.</title>
        <authorList>
            <person name="White T.R."/>
            <person name="Conrad M.M."/>
            <person name="Tseng R."/>
            <person name="Balayan S."/>
            <person name="Golding R."/>
            <person name="de Frias Martins A.M."/>
            <person name="Dayrat B.A."/>
        </authorList>
    </citation>
    <scope>NUCLEOTIDE SEQUENCE</scope>
</reference>
<keyword evidence="2" id="KW-0496">Mitochondrion</keyword>
<dbReference type="CTD" id="4509"/>
<sequence length="50" mass="5653">MPQLSPTLGYLFLAFFLLSACAFAFIYSKSSGPVNKNKKMSKKTKSHIYF</sequence>